<keyword evidence="1" id="KW-0812">Transmembrane</keyword>
<feature type="transmembrane region" description="Helical" evidence="1">
    <location>
        <begin position="100"/>
        <end position="120"/>
    </location>
</feature>
<keyword evidence="1" id="KW-0472">Membrane</keyword>
<dbReference type="Proteomes" id="UP000282985">
    <property type="component" value="Unassembled WGS sequence"/>
</dbReference>
<keyword evidence="1" id="KW-1133">Transmembrane helix</keyword>
<sequence length="126" mass="14147">MGMILSPLKNLIDPSIFEEALDNVQDDFATKFVQMAIDIAQKAFDHVFEISLVNFLLYAASLTGAILMFHLKKSGFYLYTLAQILLIFVAPVFIGFNFIINIGVLFASVFSILFIALYAINFKHLS</sequence>
<evidence type="ECO:0000313" key="3">
    <source>
        <dbReference type="Proteomes" id="UP000282985"/>
    </source>
</evidence>
<dbReference type="AlphaFoldDB" id="A0A434AU56"/>
<organism evidence="2 3">
    <name type="scientific">Ancylomarina longa</name>
    <dbReference type="NCBI Taxonomy" id="2487017"/>
    <lineage>
        <taxon>Bacteria</taxon>
        <taxon>Pseudomonadati</taxon>
        <taxon>Bacteroidota</taxon>
        <taxon>Bacteroidia</taxon>
        <taxon>Marinilabiliales</taxon>
        <taxon>Marinifilaceae</taxon>
        <taxon>Ancylomarina</taxon>
    </lineage>
</organism>
<evidence type="ECO:0000256" key="1">
    <source>
        <dbReference type="SAM" id="Phobius"/>
    </source>
</evidence>
<reference evidence="2 3" key="1">
    <citation type="submission" date="2018-11" db="EMBL/GenBank/DDBJ databases">
        <title>Parancylomarina longa gen. nov., sp. nov., isolated from sediments of southern Okinawa.</title>
        <authorList>
            <person name="Fu T."/>
        </authorList>
    </citation>
    <scope>NUCLEOTIDE SEQUENCE [LARGE SCALE GENOMIC DNA]</scope>
    <source>
        <strain evidence="2 3">T3-2 S1-C</strain>
    </source>
</reference>
<evidence type="ECO:0000313" key="2">
    <source>
        <dbReference type="EMBL" id="RUT77943.1"/>
    </source>
</evidence>
<gene>
    <name evidence="2" type="ORF">DLK05_10715</name>
</gene>
<keyword evidence="3" id="KW-1185">Reference proteome</keyword>
<comment type="caution">
    <text evidence="2">The sequence shown here is derived from an EMBL/GenBank/DDBJ whole genome shotgun (WGS) entry which is preliminary data.</text>
</comment>
<dbReference type="EMBL" id="RJJX01000013">
    <property type="protein sequence ID" value="RUT77943.1"/>
    <property type="molecule type" value="Genomic_DNA"/>
</dbReference>
<name>A0A434AU56_9BACT</name>
<protein>
    <submittedName>
        <fullName evidence="2">Uncharacterized protein</fullName>
    </submittedName>
</protein>
<accession>A0A434AU56</accession>
<feature type="transmembrane region" description="Helical" evidence="1">
    <location>
        <begin position="50"/>
        <end position="69"/>
    </location>
</feature>
<feature type="transmembrane region" description="Helical" evidence="1">
    <location>
        <begin position="76"/>
        <end position="94"/>
    </location>
</feature>
<proteinExistence type="predicted"/>